<dbReference type="EMBL" id="CP048286">
    <property type="protein sequence ID" value="QHW35089.1"/>
    <property type="molecule type" value="Genomic_DNA"/>
</dbReference>
<dbReference type="SUPFAM" id="SSF53822">
    <property type="entry name" value="Periplasmic binding protein-like I"/>
    <property type="match status" value="1"/>
</dbReference>
<dbReference type="GO" id="GO:0003700">
    <property type="term" value="F:DNA-binding transcription factor activity"/>
    <property type="evidence" value="ECO:0007669"/>
    <property type="project" value="TreeGrafter"/>
</dbReference>
<dbReference type="Pfam" id="PF13377">
    <property type="entry name" value="Peripla_BP_3"/>
    <property type="match status" value="1"/>
</dbReference>
<evidence type="ECO:0000313" key="6">
    <source>
        <dbReference type="EMBL" id="QHW35089.1"/>
    </source>
</evidence>
<gene>
    <name evidence="6" type="ORF">GZH47_13725</name>
</gene>
<dbReference type="InterPro" id="IPR046335">
    <property type="entry name" value="LacI/GalR-like_sensor"/>
</dbReference>
<evidence type="ECO:0000256" key="2">
    <source>
        <dbReference type="ARBA" id="ARBA00023015"/>
    </source>
</evidence>
<dbReference type="GO" id="GO:0000976">
    <property type="term" value="F:transcription cis-regulatory region binding"/>
    <property type="evidence" value="ECO:0007669"/>
    <property type="project" value="TreeGrafter"/>
</dbReference>
<sequence length="351" mass="38086">MQKVTLQSIADKLNVSKALVSKALSNDPAVNEVTREVIWKTAEEVGYRIKSAKKSGTPTGSGNLALLMPRAYLDDPEYWGKIIKGIDKELESQSYSLLLSGLDVAVRINEGMPSSITENKVEGAIVLGQLPDVYTDQLKKKKLPFVLVDPSAQDPDIDMVLANNYQGAYQAANLLLAEGHRRLAFVGDADTTWSFAERFRGFGDAVQAFNAKRGDAANAASLVVVEGMGVSGTGMYTKPSFPEELQRRLTGDQPVTAMFCANDLIAIDSLAHFAGWGLECPRDVSVVSFDNLSLAELKEPQLTTVNVPMEEIGVKAAQLILERIAEPGKLPELVMISTTLVQRNSTQARQA</sequence>
<dbReference type="InterPro" id="IPR028082">
    <property type="entry name" value="Peripla_BP_I"/>
</dbReference>
<dbReference type="AlphaFoldDB" id="A0A6C0P9E2"/>
<evidence type="ECO:0000259" key="5">
    <source>
        <dbReference type="PROSITE" id="PS50932"/>
    </source>
</evidence>
<evidence type="ECO:0000256" key="4">
    <source>
        <dbReference type="ARBA" id="ARBA00023163"/>
    </source>
</evidence>
<evidence type="ECO:0000313" key="7">
    <source>
        <dbReference type="Proteomes" id="UP000479114"/>
    </source>
</evidence>
<protein>
    <submittedName>
        <fullName evidence="6">LacI family transcriptional regulator</fullName>
    </submittedName>
</protein>
<name>A0A6C0P9E2_9BACL</name>
<organism evidence="6 7">
    <name type="scientific">Paenibacillus rhizovicinus</name>
    <dbReference type="NCBI Taxonomy" id="2704463"/>
    <lineage>
        <taxon>Bacteria</taxon>
        <taxon>Bacillati</taxon>
        <taxon>Bacillota</taxon>
        <taxon>Bacilli</taxon>
        <taxon>Bacillales</taxon>
        <taxon>Paenibacillaceae</taxon>
        <taxon>Paenibacillus</taxon>
    </lineage>
</organism>
<dbReference type="CDD" id="cd01392">
    <property type="entry name" value="HTH_LacI"/>
    <property type="match status" value="1"/>
</dbReference>
<dbReference type="SUPFAM" id="SSF47413">
    <property type="entry name" value="lambda repressor-like DNA-binding domains"/>
    <property type="match status" value="1"/>
</dbReference>
<evidence type="ECO:0000256" key="3">
    <source>
        <dbReference type="ARBA" id="ARBA00023125"/>
    </source>
</evidence>
<keyword evidence="4" id="KW-0804">Transcription</keyword>
<dbReference type="InterPro" id="IPR010982">
    <property type="entry name" value="Lambda_DNA-bd_dom_sf"/>
</dbReference>
<keyword evidence="3" id="KW-0238">DNA-binding</keyword>
<dbReference type="Proteomes" id="UP000479114">
    <property type="component" value="Chromosome"/>
</dbReference>
<reference evidence="6 7" key="1">
    <citation type="submission" date="2020-02" db="EMBL/GenBank/DDBJ databases">
        <title>Paenibacillus sp. nov., isolated from rhizosphere soil of tomato.</title>
        <authorList>
            <person name="Weon H.-Y."/>
            <person name="Lee S.A."/>
        </authorList>
    </citation>
    <scope>NUCLEOTIDE SEQUENCE [LARGE SCALE GENOMIC DNA]</scope>
    <source>
        <strain evidence="6 7">14171R-81</strain>
    </source>
</reference>
<dbReference type="Gene3D" id="1.10.260.40">
    <property type="entry name" value="lambda repressor-like DNA-binding domains"/>
    <property type="match status" value="1"/>
</dbReference>
<dbReference type="KEGG" id="prz:GZH47_13725"/>
<dbReference type="InterPro" id="IPR000843">
    <property type="entry name" value="HTH_LacI"/>
</dbReference>
<dbReference type="PANTHER" id="PTHR30146">
    <property type="entry name" value="LACI-RELATED TRANSCRIPTIONAL REPRESSOR"/>
    <property type="match status" value="1"/>
</dbReference>
<keyword evidence="1" id="KW-0678">Repressor</keyword>
<dbReference type="PANTHER" id="PTHR30146:SF148">
    <property type="entry name" value="HTH-TYPE TRANSCRIPTIONAL REPRESSOR PURR-RELATED"/>
    <property type="match status" value="1"/>
</dbReference>
<accession>A0A6C0P9E2</accession>
<dbReference type="Pfam" id="PF00356">
    <property type="entry name" value="LacI"/>
    <property type="match status" value="1"/>
</dbReference>
<dbReference type="Gene3D" id="3.40.50.2300">
    <property type="match status" value="2"/>
</dbReference>
<dbReference type="SMART" id="SM00354">
    <property type="entry name" value="HTH_LACI"/>
    <property type="match status" value="1"/>
</dbReference>
<feature type="domain" description="HTH lacI-type" evidence="5">
    <location>
        <begin position="4"/>
        <end position="57"/>
    </location>
</feature>
<proteinExistence type="predicted"/>
<evidence type="ECO:0000256" key="1">
    <source>
        <dbReference type="ARBA" id="ARBA00022491"/>
    </source>
</evidence>
<dbReference type="PROSITE" id="PS50932">
    <property type="entry name" value="HTH_LACI_2"/>
    <property type="match status" value="1"/>
</dbReference>
<keyword evidence="2" id="KW-0805">Transcription regulation</keyword>
<keyword evidence="7" id="KW-1185">Reference proteome</keyword>